<evidence type="ECO:0000256" key="1">
    <source>
        <dbReference type="ARBA" id="ARBA00023015"/>
    </source>
</evidence>
<keyword evidence="6" id="KW-1185">Reference proteome</keyword>
<dbReference type="RefSeq" id="WP_311699593.1">
    <property type="nucleotide sequence ID" value="NZ_JAVREY010000067.1"/>
</dbReference>
<dbReference type="PROSITE" id="PS01124">
    <property type="entry name" value="HTH_ARAC_FAMILY_2"/>
    <property type="match status" value="1"/>
</dbReference>
<gene>
    <name evidence="5" type="ORF">RM764_35040</name>
</gene>
<keyword evidence="2" id="KW-0238">DNA-binding</keyword>
<evidence type="ECO:0000313" key="5">
    <source>
        <dbReference type="EMBL" id="MDT0468147.1"/>
    </source>
</evidence>
<dbReference type="Proteomes" id="UP001183809">
    <property type="component" value="Unassembled WGS sequence"/>
</dbReference>
<protein>
    <submittedName>
        <fullName evidence="5">Helix-turn-helix domain-containing protein</fullName>
    </submittedName>
</protein>
<keyword evidence="1" id="KW-0805">Transcription regulation</keyword>
<organism evidence="5 6">
    <name type="scientific">Streptomyces gibsoniae</name>
    <dbReference type="NCBI Taxonomy" id="3075529"/>
    <lineage>
        <taxon>Bacteria</taxon>
        <taxon>Bacillati</taxon>
        <taxon>Actinomycetota</taxon>
        <taxon>Actinomycetes</taxon>
        <taxon>Kitasatosporales</taxon>
        <taxon>Streptomycetaceae</taxon>
        <taxon>Streptomyces</taxon>
    </lineage>
</organism>
<dbReference type="InterPro" id="IPR035418">
    <property type="entry name" value="AraC-bd_2"/>
</dbReference>
<dbReference type="PRINTS" id="PR00032">
    <property type="entry name" value="HTHARAC"/>
</dbReference>
<name>A0ABU2U577_9ACTN</name>
<evidence type="ECO:0000313" key="6">
    <source>
        <dbReference type="Proteomes" id="UP001183809"/>
    </source>
</evidence>
<dbReference type="InterPro" id="IPR009057">
    <property type="entry name" value="Homeodomain-like_sf"/>
</dbReference>
<proteinExistence type="predicted"/>
<feature type="domain" description="HTH araC/xylS-type" evidence="4">
    <location>
        <begin position="215"/>
        <end position="316"/>
    </location>
</feature>
<dbReference type="PANTHER" id="PTHR46796:SF6">
    <property type="entry name" value="ARAC SUBFAMILY"/>
    <property type="match status" value="1"/>
</dbReference>
<dbReference type="InterPro" id="IPR018060">
    <property type="entry name" value="HTH_AraC"/>
</dbReference>
<keyword evidence="3" id="KW-0804">Transcription</keyword>
<dbReference type="Pfam" id="PF12833">
    <property type="entry name" value="HTH_18"/>
    <property type="match status" value="1"/>
</dbReference>
<dbReference type="Gene3D" id="1.10.10.60">
    <property type="entry name" value="Homeodomain-like"/>
    <property type="match status" value="1"/>
</dbReference>
<evidence type="ECO:0000256" key="3">
    <source>
        <dbReference type="ARBA" id="ARBA00023163"/>
    </source>
</evidence>
<sequence>MHPVVETALMCDTDRNTAWESGLRRWLGPLRVVPQQPAAPFQGTLWASDLAYVRMLSVEADPLRLSRTARLAAAAPDPRLVLALQVSGTAALLQDGHSTSVGPGELAVVDMLRPFSLEQRGRFRMHLIRVPRRAIGPAALRVEHVTGRASATDSGVAALLSLLLLELVRETDPAPARIGDRLAGHVADLLATFIDEQTLEYGRTQPVDARRHLIAQIRRHIDANLRDPALAPATIAAAHRISLRYLHLLFEDEDTTVRKLIQRRRVEECARELTRRRHAAPTISAVARGWGFQNTAHFSRSFKAMFGQSPRDWRAAGSQPAVDVSRSAVRDWP</sequence>
<comment type="caution">
    <text evidence="5">The sequence shown here is derived from an EMBL/GenBank/DDBJ whole genome shotgun (WGS) entry which is preliminary data.</text>
</comment>
<accession>A0ABU2U577</accession>
<dbReference type="SMART" id="SM00342">
    <property type="entry name" value="HTH_ARAC"/>
    <property type="match status" value="1"/>
</dbReference>
<dbReference type="InterPro" id="IPR050204">
    <property type="entry name" value="AraC_XylS_family_regulators"/>
</dbReference>
<evidence type="ECO:0000259" key="4">
    <source>
        <dbReference type="PROSITE" id="PS01124"/>
    </source>
</evidence>
<dbReference type="InterPro" id="IPR020449">
    <property type="entry name" value="Tscrpt_reg_AraC-type_HTH"/>
</dbReference>
<dbReference type="SUPFAM" id="SSF46689">
    <property type="entry name" value="Homeodomain-like"/>
    <property type="match status" value="1"/>
</dbReference>
<reference evidence="6" key="1">
    <citation type="submission" date="2023-07" db="EMBL/GenBank/DDBJ databases">
        <title>30 novel species of actinomycetes from the DSMZ collection.</title>
        <authorList>
            <person name="Nouioui I."/>
        </authorList>
    </citation>
    <scope>NUCLEOTIDE SEQUENCE [LARGE SCALE GENOMIC DNA]</scope>
    <source>
        <strain evidence="6">DSM 41699</strain>
    </source>
</reference>
<evidence type="ECO:0000256" key="2">
    <source>
        <dbReference type="ARBA" id="ARBA00023125"/>
    </source>
</evidence>
<dbReference type="EMBL" id="JAVREY010000067">
    <property type="protein sequence ID" value="MDT0468147.1"/>
    <property type="molecule type" value="Genomic_DNA"/>
</dbReference>
<dbReference type="Pfam" id="PF14525">
    <property type="entry name" value="AraC_binding_2"/>
    <property type="match status" value="1"/>
</dbReference>
<dbReference type="PANTHER" id="PTHR46796">
    <property type="entry name" value="HTH-TYPE TRANSCRIPTIONAL ACTIVATOR RHAS-RELATED"/>
    <property type="match status" value="1"/>
</dbReference>